<proteinExistence type="predicted"/>
<keyword evidence="1" id="KW-0175">Coiled coil</keyword>
<evidence type="ECO:0000256" key="2">
    <source>
        <dbReference type="SAM" id="MobiDB-lite"/>
    </source>
</evidence>
<sequence length="182" mass="20953">MPKDASKPTNVQLASTPRLSDRQRRPTRKVLEVLSENSLSMPVDGRTTETNTASNAKPSTTFTLPHHHSDLQGKVSSLEASGHRLKKKLLSKAEEIDELKAEVQAAKHDSEELEQRIDEAQETMATLKKENKRALETVEKEKERYRKWWLNEIQFTKLLLSMDSTPNRDQEVVKEIQKHYHN</sequence>
<reference evidence="3 4" key="1">
    <citation type="journal article" date="2019" name="Nat. Ecol. Evol.">
        <title>Megaphylogeny resolves global patterns of mushroom evolution.</title>
        <authorList>
            <person name="Varga T."/>
            <person name="Krizsan K."/>
            <person name="Foldi C."/>
            <person name="Dima B."/>
            <person name="Sanchez-Garcia M."/>
            <person name="Sanchez-Ramirez S."/>
            <person name="Szollosi G.J."/>
            <person name="Szarkandi J.G."/>
            <person name="Papp V."/>
            <person name="Albert L."/>
            <person name="Andreopoulos W."/>
            <person name="Angelini C."/>
            <person name="Antonin V."/>
            <person name="Barry K.W."/>
            <person name="Bougher N.L."/>
            <person name="Buchanan P."/>
            <person name="Buyck B."/>
            <person name="Bense V."/>
            <person name="Catcheside P."/>
            <person name="Chovatia M."/>
            <person name="Cooper J."/>
            <person name="Damon W."/>
            <person name="Desjardin D."/>
            <person name="Finy P."/>
            <person name="Geml J."/>
            <person name="Haridas S."/>
            <person name="Hughes K."/>
            <person name="Justo A."/>
            <person name="Karasinski D."/>
            <person name="Kautmanova I."/>
            <person name="Kiss B."/>
            <person name="Kocsube S."/>
            <person name="Kotiranta H."/>
            <person name="LaButti K.M."/>
            <person name="Lechner B.E."/>
            <person name="Liimatainen K."/>
            <person name="Lipzen A."/>
            <person name="Lukacs Z."/>
            <person name="Mihaltcheva S."/>
            <person name="Morgado L.N."/>
            <person name="Niskanen T."/>
            <person name="Noordeloos M.E."/>
            <person name="Ohm R.A."/>
            <person name="Ortiz-Santana B."/>
            <person name="Ovrebo C."/>
            <person name="Racz N."/>
            <person name="Riley R."/>
            <person name="Savchenko A."/>
            <person name="Shiryaev A."/>
            <person name="Soop K."/>
            <person name="Spirin V."/>
            <person name="Szebenyi C."/>
            <person name="Tomsovsky M."/>
            <person name="Tulloss R.E."/>
            <person name="Uehling J."/>
            <person name="Grigoriev I.V."/>
            <person name="Vagvolgyi C."/>
            <person name="Papp T."/>
            <person name="Martin F.M."/>
            <person name="Miettinen O."/>
            <person name="Hibbett D.S."/>
            <person name="Nagy L.G."/>
        </authorList>
    </citation>
    <scope>NUCLEOTIDE SEQUENCE [LARGE SCALE GENOMIC DNA]</scope>
    <source>
        <strain evidence="3 4">CBS 121175</strain>
    </source>
</reference>
<dbReference type="Gene3D" id="1.10.287.1490">
    <property type="match status" value="1"/>
</dbReference>
<dbReference type="Proteomes" id="UP000307440">
    <property type="component" value="Unassembled WGS sequence"/>
</dbReference>
<evidence type="ECO:0000313" key="4">
    <source>
        <dbReference type="Proteomes" id="UP000307440"/>
    </source>
</evidence>
<feature type="compositionally biased region" description="Polar residues" evidence="2">
    <location>
        <begin position="48"/>
        <end position="63"/>
    </location>
</feature>
<gene>
    <name evidence="3" type="ORF">FA15DRAFT_707244</name>
</gene>
<accession>A0A5C3KM10</accession>
<organism evidence="3 4">
    <name type="scientific">Coprinopsis marcescibilis</name>
    <name type="common">Agaric fungus</name>
    <name type="synonym">Psathyrella marcescibilis</name>
    <dbReference type="NCBI Taxonomy" id="230819"/>
    <lineage>
        <taxon>Eukaryota</taxon>
        <taxon>Fungi</taxon>
        <taxon>Dikarya</taxon>
        <taxon>Basidiomycota</taxon>
        <taxon>Agaricomycotina</taxon>
        <taxon>Agaricomycetes</taxon>
        <taxon>Agaricomycetidae</taxon>
        <taxon>Agaricales</taxon>
        <taxon>Agaricineae</taxon>
        <taxon>Psathyrellaceae</taxon>
        <taxon>Coprinopsis</taxon>
    </lineage>
</organism>
<feature type="coiled-coil region" evidence="1">
    <location>
        <begin position="82"/>
        <end position="144"/>
    </location>
</feature>
<feature type="region of interest" description="Disordered" evidence="2">
    <location>
        <begin position="1"/>
        <end position="66"/>
    </location>
</feature>
<evidence type="ECO:0000256" key="1">
    <source>
        <dbReference type="SAM" id="Coils"/>
    </source>
</evidence>
<keyword evidence="4" id="KW-1185">Reference proteome</keyword>
<dbReference type="AlphaFoldDB" id="A0A5C3KM10"/>
<protein>
    <submittedName>
        <fullName evidence="3">Uncharacterized protein</fullName>
    </submittedName>
</protein>
<feature type="compositionally biased region" description="Polar residues" evidence="2">
    <location>
        <begin position="7"/>
        <end position="18"/>
    </location>
</feature>
<evidence type="ECO:0000313" key="3">
    <source>
        <dbReference type="EMBL" id="TFK21411.1"/>
    </source>
</evidence>
<name>A0A5C3KM10_COPMA</name>
<dbReference type="EMBL" id="ML210269">
    <property type="protein sequence ID" value="TFK21411.1"/>
    <property type="molecule type" value="Genomic_DNA"/>
</dbReference>